<dbReference type="EMBL" id="JACHIW010000001">
    <property type="protein sequence ID" value="MBB5155275.1"/>
    <property type="molecule type" value="Genomic_DNA"/>
</dbReference>
<sequence length="199" mass="21664">MSTGPESSGRHRWGDRESPEGDAMAEVFNRFTLDSGRRGRRRKGMPDEPEPQVSALPTSSPSWPSSESAQTAALEPMSEEPHSQEVESAATYIRPYAWTGGRTRSNHRLELETLVSTSELCQPGLLQRLEHHSIAGLCQNPRSVAEIGALLSVPLGVAKVLLGDMADLGLITVHRTVSENGSTSHLSLMERVLSGLREL</sequence>
<dbReference type="PANTHER" id="PTHR36221">
    <property type="entry name" value="DUF742 DOMAIN-CONTAINING PROTEIN"/>
    <property type="match status" value="1"/>
</dbReference>
<evidence type="ECO:0008006" key="4">
    <source>
        <dbReference type="Google" id="ProtNLM"/>
    </source>
</evidence>
<dbReference type="InterPro" id="IPR007995">
    <property type="entry name" value="DUF742"/>
</dbReference>
<dbReference type="Proteomes" id="UP000584374">
    <property type="component" value="Unassembled WGS sequence"/>
</dbReference>
<organism evidence="2 3">
    <name type="scientific">Saccharopolyspora phatthalungensis</name>
    <dbReference type="NCBI Taxonomy" id="664693"/>
    <lineage>
        <taxon>Bacteria</taxon>
        <taxon>Bacillati</taxon>
        <taxon>Actinomycetota</taxon>
        <taxon>Actinomycetes</taxon>
        <taxon>Pseudonocardiales</taxon>
        <taxon>Pseudonocardiaceae</taxon>
        <taxon>Saccharopolyspora</taxon>
    </lineage>
</organism>
<reference evidence="2 3" key="1">
    <citation type="submission" date="2020-08" db="EMBL/GenBank/DDBJ databases">
        <title>Sequencing the genomes of 1000 actinobacteria strains.</title>
        <authorList>
            <person name="Klenk H.-P."/>
        </authorList>
    </citation>
    <scope>NUCLEOTIDE SEQUENCE [LARGE SCALE GENOMIC DNA]</scope>
    <source>
        <strain evidence="2 3">DSM 45584</strain>
    </source>
</reference>
<proteinExistence type="predicted"/>
<accession>A0A840QA06</accession>
<feature type="region of interest" description="Disordered" evidence="1">
    <location>
        <begin position="1"/>
        <end position="87"/>
    </location>
</feature>
<protein>
    <recommendedName>
        <fullName evidence="4">DUF742 domain-containing protein</fullName>
    </recommendedName>
</protein>
<dbReference type="Pfam" id="PF05331">
    <property type="entry name" value="DUF742"/>
    <property type="match status" value="1"/>
</dbReference>
<evidence type="ECO:0000256" key="1">
    <source>
        <dbReference type="SAM" id="MobiDB-lite"/>
    </source>
</evidence>
<evidence type="ECO:0000313" key="3">
    <source>
        <dbReference type="Proteomes" id="UP000584374"/>
    </source>
</evidence>
<dbReference type="PANTHER" id="PTHR36221:SF1">
    <property type="entry name" value="DUF742 DOMAIN-CONTAINING PROTEIN"/>
    <property type="match status" value="1"/>
</dbReference>
<comment type="caution">
    <text evidence="2">The sequence shown here is derived from an EMBL/GenBank/DDBJ whole genome shotgun (WGS) entry which is preliminary data.</text>
</comment>
<name>A0A840QA06_9PSEU</name>
<evidence type="ECO:0000313" key="2">
    <source>
        <dbReference type="EMBL" id="MBB5155275.1"/>
    </source>
</evidence>
<gene>
    <name evidence="2" type="ORF">BJ970_002809</name>
</gene>
<feature type="compositionally biased region" description="Basic and acidic residues" evidence="1">
    <location>
        <begin position="8"/>
        <end position="19"/>
    </location>
</feature>
<feature type="compositionally biased region" description="Low complexity" evidence="1">
    <location>
        <begin position="54"/>
        <end position="68"/>
    </location>
</feature>
<keyword evidence="3" id="KW-1185">Reference proteome</keyword>
<dbReference type="AlphaFoldDB" id="A0A840QA06"/>